<gene>
    <name evidence="2" type="ORF">HDF09_002708</name>
</gene>
<accession>A0A7W8IJ41</accession>
<dbReference type="EMBL" id="JACHDY010000003">
    <property type="protein sequence ID" value="MBB5318022.1"/>
    <property type="molecule type" value="Genomic_DNA"/>
</dbReference>
<dbReference type="InterPro" id="IPR014710">
    <property type="entry name" value="RmlC-like_jellyroll"/>
</dbReference>
<name>A0A7W8IJ41_9BACT</name>
<evidence type="ECO:0000313" key="3">
    <source>
        <dbReference type="Proteomes" id="UP000568106"/>
    </source>
</evidence>
<dbReference type="SUPFAM" id="SSF51182">
    <property type="entry name" value="RmlC-like cupins"/>
    <property type="match status" value="1"/>
</dbReference>
<protein>
    <submittedName>
        <fullName evidence="2">Mannose-6-phosphate isomerase-like protein (Cupin superfamily)</fullName>
    </submittedName>
</protein>
<evidence type="ECO:0000259" key="1">
    <source>
        <dbReference type="Pfam" id="PF07883"/>
    </source>
</evidence>
<reference evidence="2" key="1">
    <citation type="submission" date="2020-08" db="EMBL/GenBank/DDBJ databases">
        <title>Genomic Encyclopedia of Type Strains, Phase IV (KMG-V): Genome sequencing to study the core and pangenomes of soil and plant-associated prokaryotes.</title>
        <authorList>
            <person name="Whitman W."/>
        </authorList>
    </citation>
    <scope>NUCLEOTIDE SEQUENCE [LARGE SCALE GENOMIC DNA]</scope>
    <source>
        <strain evidence="2">M8UP27</strain>
    </source>
</reference>
<dbReference type="GO" id="GO:0016853">
    <property type="term" value="F:isomerase activity"/>
    <property type="evidence" value="ECO:0007669"/>
    <property type="project" value="UniProtKB-KW"/>
</dbReference>
<dbReference type="Pfam" id="PF07883">
    <property type="entry name" value="Cupin_2"/>
    <property type="match status" value="1"/>
</dbReference>
<feature type="domain" description="Cupin type-2" evidence="1">
    <location>
        <begin position="66"/>
        <end position="125"/>
    </location>
</feature>
<dbReference type="InterPro" id="IPR052538">
    <property type="entry name" value="Flavonoid_dioxygenase-like"/>
</dbReference>
<proteinExistence type="predicted"/>
<dbReference type="InterPro" id="IPR013096">
    <property type="entry name" value="Cupin_2"/>
</dbReference>
<dbReference type="AlphaFoldDB" id="A0A7W8IJ41"/>
<dbReference type="InterPro" id="IPR011051">
    <property type="entry name" value="RmlC_Cupin_sf"/>
</dbReference>
<evidence type="ECO:0000313" key="2">
    <source>
        <dbReference type="EMBL" id="MBB5318022.1"/>
    </source>
</evidence>
<organism evidence="2 3">
    <name type="scientific">Tunturiibacter empetritectus</name>
    <dbReference type="NCBI Taxonomy" id="3069691"/>
    <lineage>
        <taxon>Bacteria</taxon>
        <taxon>Pseudomonadati</taxon>
        <taxon>Acidobacteriota</taxon>
        <taxon>Terriglobia</taxon>
        <taxon>Terriglobales</taxon>
        <taxon>Acidobacteriaceae</taxon>
        <taxon>Tunturiibacter</taxon>
    </lineage>
</organism>
<comment type="caution">
    <text evidence="2">The sequence shown here is derived from an EMBL/GenBank/DDBJ whole genome shotgun (WGS) entry which is preliminary data.</text>
</comment>
<keyword evidence="3" id="KW-1185">Reference proteome</keyword>
<sequence>MPNNTDHASPEDTAVAASAAAVSAVFDIQKIAANFPDRADTMLIDTRLTDEPHASARVFRVYRPVTAHYHATCDEYLSVLSGRAKFFLGEAPPFEVGSGQLIFFKQGTVHGIPEILEEPFVVLAVDTPRRDPSDVHFVDPADGTPESFLESKRLY</sequence>
<dbReference type="PANTHER" id="PTHR43346:SF1">
    <property type="entry name" value="QUERCETIN 2,3-DIOXYGENASE-RELATED"/>
    <property type="match status" value="1"/>
</dbReference>
<dbReference type="Proteomes" id="UP000568106">
    <property type="component" value="Unassembled WGS sequence"/>
</dbReference>
<dbReference type="Gene3D" id="2.60.120.10">
    <property type="entry name" value="Jelly Rolls"/>
    <property type="match status" value="1"/>
</dbReference>
<dbReference type="PANTHER" id="PTHR43346">
    <property type="entry name" value="LIGAND BINDING DOMAIN PROTEIN, PUTATIVE (AFU_ORTHOLOGUE AFUA_6G14370)-RELATED"/>
    <property type="match status" value="1"/>
</dbReference>